<reference evidence="11" key="2">
    <citation type="submission" date="2025-09" db="UniProtKB">
        <authorList>
            <consortium name="Ensembl"/>
        </authorList>
    </citation>
    <scope>IDENTIFICATION</scope>
</reference>
<evidence type="ECO:0000256" key="6">
    <source>
        <dbReference type="ARBA" id="ARBA00023242"/>
    </source>
</evidence>
<dbReference type="GeneTree" id="ENSGT00940000157046"/>
<dbReference type="SUPFAM" id="SSF57667">
    <property type="entry name" value="beta-beta-alpha zinc fingers"/>
    <property type="match status" value="3"/>
</dbReference>
<dbReference type="InterPro" id="IPR013087">
    <property type="entry name" value="Znf_C2H2_type"/>
</dbReference>
<feature type="domain" description="C2H2-type" evidence="10">
    <location>
        <begin position="169"/>
        <end position="197"/>
    </location>
</feature>
<evidence type="ECO:0000256" key="2">
    <source>
        <dbReference type="ARBA" id="ARBA00022723"/>
    </source>
</evidence>
<comment type="subcellular location">
    <subcellularLocation>
        <location evidence="1">Nucleus</location>
    </subcellularLocation>
</comment>
<evidence type="ECO:0000256" key="4">
    <source>
        <dbReference type="ARBA" id="ARBA00022771"/>
    </source>
</evidence>
<sequence length="329" mass="36863">MSSPLLIRAFVTERLTAAAEEIFQVFERTIAKYEEEASSSQQEIERLRGLLLDKREMNFLFSGEDREVWAGQEQEEKQAGEFNDADASYPSHSSVWEENEREDTKPSLTVQFILPLALTSSSQTQAQSESVQDGRESQRPAASFTSEQTQTSFSTSTELPHFNSAAPDYHCHLCNKSFSSSHHLINHAFHVHSTDTGALCAVCGKTFESTESLNVHLKSHKGSKCCQMCGKQCNSRTALTEHMASHAGVKLHRCHVCGKECSRKGDLKIHMRIHTGEKPFCCSFCCKSFTHSGHLRKHMRSHTGERESPDKSLVFFQSELKAIGKGQTD</sequence>
<evidence type="ECO:0000256" key="8">
    <source>
        <dbReference type="SAM" id="Coils"/>
    </source>
</evidence>
<dbReference type="Gene3D" id="3.30.160.60">
    <property type="entry name" value="Classic Zinc Finger"/>
    <property type="match status" value="4"/>
</dbReference>
<dbReference type="Pfam" id="PF00096">
    <property type="entry name" value="zf-C2H2"/>
    <property type="match status" value="1"/>
</dbReference>
<keyword evidence="5" id="KW-0862">Zinc</keyword>
<protein>
    <recommendedName>
        <fullName evidence="10">C2H2-type domain-containing protein</fullName>
    </recommendedName>
</protein>
<evidence type="ECO:0000259" key="10">
    <source>
        <dbReference type="PROSITE" id="PS50157"/>
    </source>
</evidence>
<feature type="domain" description="C2H2-type" evidence="10">
    <location>
        <begin position="252"/>
        <end position="279"/>
    </location>
</feature>
<dbReference type="PROSITE" id="PS00028">
    <property type="entry name" value="ZINC_FINGER_C2H2_1"/>
    <property type="match status" value="5"/>
</dbReference>
<dbReference type="Ensembl" id="ENSACIT00000011329.1">
    <property type="protein sequence ID" value="ENSACIP00000011010.1"/>
    <property type="gene ID" value="ENSACIG00000008611.1"/>
</dbReference>
<feature type="region of interest" description="Disordered" evidence="9">
    <location>
        <begin position="72"/>
        <end position="103"/>
    </location>
</feature>
<keyword evidence="6" id="KW-0539">Nucleus</keyword>
<dbReference type="STRING" id="61819.ENSACIP00000011010"/>
<accession>A0A3Q0RR29</accession>
<dbReference type="PANTHER" id="PTHR24394">
    <property type="entry name" value="ZINC FINGER PROTEIN"/>
    <property type="match status" value="1"/>
</dbReference>
<dbReference type="Proteomes" id="UP000261340">
    <property type="component" value="Unplaced"/>
</dbReference>
<keyword evidence="4 7" id="KW-0863">Zinc-finger</keyword>
<evidence type="ECO:0000313" key="11">
    <source>
        <dbReference type="Ensembl" id="ENSACIP00000011010.1"/>
    </source>
</evidence>
<dbReference type="Pfam" id="PF13912">
    <property type="entry name" value="zf-C2H2_6"/>
    <property type="match status" value="2"/>
</dbReference>
<organism evidence="11 12">
    <name type="scientific">Amphilophus citrinellus</name>
    <name type="common">Midas cichlid</name>
    <name type="synonym">Cichlasoma citrinellum</name>
    <dbReference type="NCBI Taxonomy" id="61819"/>
    <lineage>
        <taxon>Eukaryota</taxon>
        <taxon>Metazoa</taxon>
        <taxon>Chordata</taxon>
        <taxon>Craniata</taxon>
        <taxon>Vertebrata</taxon>
        <taxon>Euteleostomi</taxon>
        <taxon>Actinopterygii</taxon>
        <taxon>Neopterygii</taxon>
        <taxon>Teleostei</taxon>
        <taxon>Neoteleostei</taxon>
        <taxon>Acanthomorphata</taxon>
        <taxon>Ovalentaria</taxon>
        <taxon>Cichlomorphae</taxon>
        <taxon>Cichliformes</taxon>
        <taxon>Cichlidae</taxon>
        <taxon>New World cichlids</taxon>
        <taxon>Cichlasomatinae</taxon>
        <taxon>Heroini</taxon>
        <taxon>Amphilophus</taxon>
    </lineage>
</organism>
<evidence type="ECO:0000313" key="12">
    <source>
        <dbReference type="Proteomes" id="UP000261340"/>
    </source>
</evidence>
<evidence type="ECO:0000256" key="1">
    <source>
        <dbReference type="ARBA" id="ARBA00004123"/>
    </source>
</evidence>
<keyword evidence="8" id="KW-0175">Coiled coil</keyword>
<proteinExistence type="predicted"/>
<dbReference type="PANTHER" id="PTHR24394:SF29">
    <property type="entry name" value="MYONEURIN"/>
    <property type="match status" value="1"/>
</dbReference>
<keyword evidence="2" id="KW-0479">Metal-binding</keyword>
<feature type="domain" description="C2H2-type" evidence="10">
    <location>
        <begin position="280"/>
        <end position="307"/>
    </location>
</feature>
<dbReference type="GO" id="GO:0005634">
    <property type="term" value="C:nucleus"/>
    <property type="evidence" value="ECO:0007669"/>
    <property type="project" value="UniProtKB-SubCell"/>
</dbReference>
<feature type="domain" description="C2H2-type" evidence="10">
    <location>
        <begin position="198"/>
        <end position="225"/>
    </location>
</feature>
<feature type="domain" description="C2H2-type" evidence="10">
    <location>
        <begin position="224"/>
        <end position="251"/>
    </location>
</feature>
<evidence type="ECO:0000256" key="5">
    <source>
        <dbReference type="ARBA" id="ARBA00022833"/>
    </source>
</evidence>
<dbReference type="SMART" id="SM00355">
    <property type="entry name" value="ZnF_C2H2"/>
    <property type="match status" value="5"/>
</dbReference>
<keyword evidence="3" id="KW-0677">Repeat</keyword>
<dbReference type="OMA" id="HSSVWEE"/>
<dbReference type="AlphaFoldDB" id="A0A3Q0RR29"/>
<evidence type="ECO:0000256" key="7">
    <source>
        <dbReference type="PROSITE-ProRule" id="PRU00042"/>
    </source>
</evidence>
<feature type="coiled-coil region" evidence="8">
    <location>
        <begin position="23"/>
        <end position="50"/>
    </location>
</feature>
<dbReference type="FunFam" id="3.30.160.60:FF:000670">
    <property type="entry name" value="zinc finger protein 22"/>
    <property type="match status" value="1"/>
</dbReference>
<feature type="region of interest" description="Disordered" evidence="9">
    <location>
        <begin position="121"/>
        <end position="159"/>
    </location>
</feature>
<dbReference type="GO" id="GO:0000981">
    <property type="term" value="F:DNA-binding transcription factor activity, RNA polymerase II-specific"/>
    <property type="evidence" value="ECO:0007669"/>
    <property type="project" value="TreeGrafter"/>
</dbReference>
<reference evidence="11" key="1">
    <citation type="submission" date="2025-08" db="UniProtKB">
        <authorList>
            <consortium name="Ensembl"/>
        </authorList>
    </citation>
    <scope>IDENTIFICATION</scope>
</reference>
<dbReference type="GO" id="GO:0008270">
    <property type="term" value="F:zinc ion binding"/>
    <property type="evidence" value="ECO:0007669"/>
    <property type="project" value="UniProtKB-KW"/>
</dbReference>
<feature type="compositionally biased region" description="Low complexity" evidence="9">
    <location>
        <begin position="143"/>
        <end position="158"/>
    </location>
</feature>
<dbReference type="FunFam" id="3.30.160.60:FF:000065">
    <property type="entry name" value="B-cell CLL/lymphoma 6, member B"/>
    <property type="match status" value="1"/>
</dbReference>
<evidence type="ECO:0000256" key="3">
    <source>
        <dbReference type="ARBA" id="ARBA00022737"/>
    </source>
</evidence>
<dbReference type="InterPro" id="IPR036236">
    <property type="entry name" value="Znf_C2H2_sf"/>
</dbReference>
<dbReference type="PROSITE" id="PS50157">
    <property type="entry name" value="ZINC_FINGER_C2H2_2"/>
    <property type="match status" value="5"/>
</dbReference>
<evidence type="ECO:0000256" key="9">
    <source>
        <dbReference type="SAM" id="MobiDB-lite"/>
    </source>
</evidence>
<name>A0A3Q0RR29_AMPCI</name>
<keyword evidence="12" id="KW-1185">Reference proteome</keyword>